<proteinExistence type="predicted"/>
<accession>A0A9Q5D1F5</accession>
<keyword evidence="2" id="KW-1185">Reference proteome</keyword>
<evidence type="ECO:0000313" key="2">
    <source>
        <dbReference type="Proteomes" id="UP000281028"/>
    </source>
</evidence>
<dbReference type="NCBIfam" id="NF038153">
    <property type="entry name" value="lant_leader_L1a"/>
    <property type="match status" value="1"/>
</dbReference>
<evidence type="ECO:0008006" key="3">
    <source>
        <dbReference type="Google" id="ProtNLM"/>
    </source>
</evidence>
<dbReference type="RefSeq" id="WP_158631509.1">
    <property type="nucleotide sequence ID" value="NZ_JAABOK010000023.1"/>
</dbReference>
<dbReference type="Proteomes" id="UP000281028">
    <property type="component" value="Unassembled WGS sequence"/>
</dbReference>
<dbReference type="AlphaFoldDB" id="A0A9Q5D1F5"/>
<protein>
    <recommendedName>
        <fullName evidence="3">Class I lanthipeptide</fullName>
    </recommendedName>
</protein>
<sequence length="50" mass="5427">MKKIASKKKLQLNTIKVTTLTPVQQNDVKGGAASILCTRFVSCGRETCLC</sequence>
<evidence type="ECO:0000313" key="1">
    <source>
        <dbReference type="EMBL" id="NSL86304.1"/>
    </source>
</evidence>
<dbReference type="InterPro" id="IPR058238">
    <property type="entry name" value="Lant_leader_dom"/>
</dbReference>
<organism evidence="1 2">
    <name type="scientific">Chitinophaga solisilvae</name>
    <dbReference type="NCBI Taxonomy" id="1233460"/>
    <lineage>
        <taxon>Bacteria</taxon>
        <taxon>Pseudomonadati</taxon>
        <taxon>Bacteroidota</taxon>
        <taxon>Chitinophagia</taxon>
        <taxon>Chitinophagales</taxon>
        <taxon>Chitinophagaceae</taxon>
        <taxon>Chitinophaga</taxon>
    </lineage>
</organism>
<reference evidence="1" key="1">
    <citation type="submission" date="2020-05" db="EMBL/GenBank/DDBJ databases">
        <title>Chitinophaga laudate sp. nov., isolated from a tropical peat swamp.</title>
        <authorList>
            <person name="Goh C.B.S."/>
            <person name="Lee M.S."/>
            <person name="Parimannan S."/>
            <person name="Pasbakhsh P."/>
            <person name="Yule C.M."/>
            <person name="Rajandas H."/>
            <person name="Loke S."/>
            <person name="Croft L."/>
            <person name="Tan J.B.L."/>
        </authorList>
    </citation>
    <scope>NUCLEOTIDE SEQUENCE</scope>
    <source>
        <strain evidence="1">Mgbs1</strain>
    </source>
</reference>
<dbReference type="EMBL" id="RIAR02000001">
    <property type="protein sequence ID" value="NSL86304.1"/>
    <property type="molecule type" value="Genomic_DNA"/>
</dbReference>
<gene>
    <name evidence="1" type="ORF">ECE50_005665</name>
</gene>
<name>A0A9Q5D1F5_9BACT</name>
<comment type="caution">
    <text evidence="1">The sequence shown here is derived from an EMBL/GenBank/DDBJ whole genome shotgun (WGS) entry which is preliminary data.</text>
</comment>